<evidence type="ECO:0000313" key="10">
    <source>
        <dbReference type="Proteomes" id="UP000258309"/>
    </source>
</evidence>
<keyword evidence="6" id="KW-0560">Oxidoreductase</keyword>
<dbReference type="Proteomes" id="UP000258309">
    <property type="component" value="Unassembled WGS sequence"/>
</dbReference>
<comment type="similarity">
    <text evidence="2">Belongs to the FAD-binding monooxygenase family.</text>
</comment>
<dbReference type="EMBL" id="NCSJ02000507">
    <property type="protein sequence ID" value="RFU24121.1"/>
    <property type="molecule type" value="Genomic_DNA"/>
</dbReference>
<evidence type="ECO:0000256" key="6">
    <source>
        <dbReference type="ARBA" id="ARBA00023002"/>
    </source>
</evidence>
<dbReference type="InterPro" id="IPR023753">
    <property type="entry name" value="FAD/NAD-binding_dom"/>
</dbReference>
<protein>
    <recommendedName>
        <fullName evidence="8">FAD/NAD(P)-binding domain-containing protein</fullName>
    </recommendedName>
</protein>
<keyword evidence="7" id="KW-0503">Monooxygenase</keyword>
<evidence type="ECO:0000259" key="8">
    <source>
        <dbReference type="Pfam" id="PF07992"/>
    </source>
</evidence>
<dbReference type="STRING" id="5539.A0A3E2GSE9"/>
<comment type="caution">
    <text evidence="9">The sequence shown here is derived from an EMBL/GenBank/DDBJ whole genome shotgun (WGS) entry which is preliminary data.</text>
</comment>
<dbReference type="PANTHER" id="PTHR43098">
    <property type="entry name" value="L-ORNITHINE N(5)-MONOOXYGENASE-RELATED"/>
    <property type="match status" value="1"/>
</dbReference>
<dbReference type="PANTHER" id="PTHR43098:SF3">
    <property type="entry name" value="L-ORNITHINE N(5)-MONOOXYGENASE-RELATED"/>
    <property type="match status" value="1"/>
</dbReference>
<evidence type="ECO:0000256" key="1">
    <source>
        <dbReference type="ARBA" id="ARBA00001974"/>
    </source>
</evidence>
<name>A0A3E2GSE9_SCYLI</name>
<sequence>MFEAGAALGGIWYWNCYPGARVDTECPVYQFTANETFDGWKWSQRYPGRDELRRYFDHVDRVWDLKKDISFNSRVTAAHWDKDAKEWVAEVRDVDSNKVTAHSKYILFCTGFASKSYTPPFENMESFKGLKYHTSEWPQEGIDLKGKRVGVIGTGASGVQVIQTIAPIVSELTVFQRTPNYALPMGQYDISEARNKQMKEEYPESVKKIKSTFAGFLYDFDTGEALKVTEEERLKMYQKLYTTGGLHFWLGTYKDVLQNKQANDTAYKFWREKTIKRIKDPAVAEILAPANPPHPYGTKRVSLEQNYFEVFNQPNAKVVDLKKTPVETFTAEGIKMKNRVEHKLDVIVMATGFDSISGGITLIDIRGEDGISLKDKWAQGVWTYLGMTSVGFPNMFMVYGPQAPTAFATGPCSAEAQGEWIGQALCYLRDNDLKVIKPTLEAESEWRTHVNDVGKEGLFSDTESWYFGTNIPGKPKEALNYMAGMTMYKQKCWESAKSGYKGFVLA</sequence>
<dbReference type="Pfam" id="PF07992">
    <property type="entry name" value="Pyr_redox_2"/>
    <property type="match status" value="1"/>
</dbReference>
<evidence type="ECO:0000256" key="7">
    <source>
        <dbReference type="ARBA" id="ARBA00023033"/>
    </source>
</evidence>
<dbReference type="Gene3D" id="3.50.50.60">
    <property type="entry name" value="FAD/NAD(P)-binding domain"/>
    <property type="match status" value="2"/>
</dbReference>
<evidence type="ECO:0000256" key="2">
    <source>
        <dbReference type="ARBA" id="ARBA00010139"/>
    </source>
</evidence>
<evidence type="ECO:0000256" key="4">
    <source>
        <dbReference type="ARBA" id="ARBA00022827"/>
    </source>
</evidence>
<dbReference type="OrthoDB" id="66881at2759"/>
<dbReference type="SUPFAM" id="SSF51905">
    <property type="entry name" value="FAD/NAD(P)-binding domain"/>
    <property type="match status" value="3"/>
</dbReference>
<gene>
    <name evidence="9" type="ORF">B7463_g12218</name>
</gene>
<feature type="non-terminal residue" evidence="9">
    <location>
        <position position="506"/>
    </location>
</feature>
<dbReference type="AlphaFoldDB" id="A0A3E2GSE9"/>
<organism evidence="9 10">
    <name type="scientific">Scytalidium lignicola</name>
    <name type="common">Hyphomycete</name>
    <dbReference type="NCBI Taxonomy" id="5539"/>
    <lineage>
        <taxon>Eukaryota</taxon>
        <taxon>Fungi</taxon>
        <taxon>Dikarya</taxon>
        <taxon>Ascomycota</taxon>
        <taxon>Pezizomycotina</taxon>
        <taxon>Leotiomycetes</taxon>
        <taxon>Leotiomycetes incertae sedis</taxon>
        <taxon>Scytalidium</taxon>
    </lineage>
</organism>
<dbReference type="InterPro" id="IPR036188">
    <property type="entry name" value="FAD/NAD-bd_sf"/>
</dbReference>
<keyword evidence="3" id="KW-0285">Flavoprotein</keyword>
<keyword evidence="5" id="KW-0521">NADP</keyword>
<reference evidence="9 10" key="1">
    <citation type="submission" date="2018-05" db="EMBL/GenBank/DDBJ databases">
        <title>Draft genome sequence of Scytalidium lignicola DSM 105466, a ubiquitous saprotrophic fungus.</title>
        <authorList>
            <person name="Buettner E."/>
            <person name="Gebauer A.M."/>
            <person name="Hofrichter M."/>
            <person name="Liers C."/>
            <person name="Kellner H."/>
        </authorList>
    </citation>
    <scope>NUCLEOTIDE SEQUENCE [LARGE SCALE GENOMIC DNA]</scope>
    <source>
        <strain evidence="9 10">DSM 105466</strain>
    </source>
</reference>
<comment type="cofactor">
    <cofactor evidence="1">
        <name>FAD</name>
        <dbReference type="ChEBI" id="CHEBI:57692"/>
    </cofactor>
</comment>
<dbReference type="GO" id="GO:0004497">
    <property type="term" value="F:monooxygenase activity"/>
    <property type="evidence" value="ECO:0007669"/>
    <property type="project" value="UniProtKB-KW"/>
</dbReference>
<dbReference type="OMA" id="TYTHLGM"/>
<evidence type="ECO:0000256" key="5">
    <source>
        <dbReference type="ARBA" id="ARBA00022857"/>
    </source>
</evidence>
<dbReference type="InterPro" id="IPR050775">
    <property type="entry name" value="FAD-binding_Monooxygenases"/>
</dbReference>
<accession>A0A3E2GSE9</accession>
<proteinExistence type="inferred from homology"/>
<feature type="domain" description="FAD/NAD(P)-binding" evidence="8">
    <location>
        <begin position="25"/>
        <end position="201"/>
    </location>
</feature>
<feature type="non-terminal residue" evidence="9">
    <location>
        <position position="1"/>
    </location>
</feature>
<keyword evidence="4" id="KW-0274">FAD</keyword>
<keyword evidence="10" id="KW-1185">Reference proteome</keyword>
<evidence type="ECO:0000256" key="3">
    <source>
        <dbReference type="ARBA" id="ARBA00022630"/>
    </source>
</evidence>
<evidence type="ECO:0000313" key="9">
    <source>
        <dbReference type="EMBL" id="RFU24121.1"/>
    </source>
</evidence>